<organism evidence="2 3">
    <name type="scientific">Cyanidiococcus yangmingshanensis</name>
    <dbReference type="NCBI Taxonomy" id="2690220"/>
    <lineage>
        <taxon>Eukaryota</taxon>
        <taxon>Rhodophyta</taxon>
        <taxon>Bangiophyceae</taxon>
        <taxon>Cyanidiales</taxon>
        <taxon>Cyanidiaceae</taxon>
        <taxon>Cyanidiococcus</taxon>
    </lineage>
</organism>
<feature type="region of interest" description="Disordered" evidence="1">
    <location>
        <begin position="74"/>
        <end position="428"/>
    </location>
</feature>
<dbReference type="EMBL" id="VWRR01000014">
    <property type="protein sequence ID" value="KAF6001496.1"/>
    <property type="molecule type" value="Genomic_DNA"/>
</dbReference>
<feature type="compositionally biased region" description="Basic residues" evidence="1">
    <location>
        <begin position="242"/>
        <end position="252"/>
    </location>
</feature>
<accession>A0A7J7IEG2</accession>
<feature type="compositionally biased region" description="Low complexity" evidence="1">
    <location>
        <begin position="311"/>
        <end position="322"/>
    </location>
</feature>
<feature type="compositionally biased region" description="Basic and acidic residues" evidence="1">
    <location>
        <begin position="287"/>
        <end position="310"/>
    </location>
</feature>
<comment type="caution">
    <text evidence="2">The sequence shown here is derived from an EMBL/GenBank/DDBJ whole genome shotgun (WGS) entry which is preliminary data.</text>
</comment>
<feature type="compositionally biased region" description="Low complexity" evidence="1">
    <location>
        <begin position="138"/>
        <end position="153"/>
    </location>
</feature>
<evidence type="ECO:0000256" key="1">
    <source>
        <dbReference type="SAM" id="MobiDB-lite"/>
    </source>
</evidence>
<dbReference type="OrthoDB" id="10666257at2759"/>
<proteinExistence type="predicted"/>
<name>A0A7J7IEG2_9RHOD</name>
<sequence>MRTVFVANMFLWGVNPWCQHRTRVPEPIIRRDGALLSRRRAWCPQTAQPFRRPRSAGGCPFRMELHDDAEAPRVDFDDTDLNNAQSASIGDSNSPVTPASMPSSARKTKSRRTRTTREGDLPSAVEHASPNAMDMNGPSLTPEPTSSDTSTSRSKPRRTGQKSGQEHLAREVASASALEDATTGKMEAQQTDDGMRAASKTGSQRRSRKSSTEKEMIDAAPSRDSSKEPLNGTLASGTSSRGKTRSASRSRSKTSNISEGDQTVAVPEQSERSASIRSDTPSLGDNSDERVPAERSSDPSTDRRLKERSSSRVAGRGRSTSSKAASFATPKSKSVSHQSSITYDNLFAPASEGTVGADTNDEGTRASMGSSTEGLNFIPDWPDDADGDDLIADMRSPHGDPSAQISNREASTKHTPVVPDPEVSGRGGLDDMIGAIEEPWDPELLERARQRVQAKHPLGRSELIGESYKPLPSNPSPEPTEQELLIDDSTSHEYLPLIAPGSPFQKAYQRLIHSNISYKELDRWSQGGQPPRVLGVLFGPSNPPPVPIPGQRIETGEGPPLPLPDRMVWKVHDQRPADVSNADLLTDIGFASSSDEDIEQALEDLLQRDCADGWMAAIDSTRIKRNGRKGSLIAMKIMKTIRRRLMRSRRRLPSHRNVPAERMPCHGTNQNPWRQALTKMIQLRPRMITTHTSCALPTR</sequence>
<gene>
    <name evidence="2" type="ORF">F1559_002104</name>
</gene>
<evidence type="ECO:0000313" key="2">
    <source>
        <dbReference type="EMBL" id="KAF6001496.1"/>
    </source>
</evidence>
<dbReference type="Proteomes" id="UP000530660">
    <property type="component" value="Unassembled WGS sequence"/>
</dbReference>
<protein>
    <submittedName>
        <fullName evidence="2">Uncharacterized protein</fullName>
    </submittedName>
</protein>
<keyword evidence="3" id="KW-1185">Reference proteome</keyword>
<dbReference type="AlphaFoldDB" id="A0A7J7IEG2"/>
<feature type="compositionally biased region" description="Polar residues" evidence="1">
    <location>
        <begin position="329"/>
        <end position="343"/>
    </location>
</feature>
<reference evidence="2 3" key="1">
    <citation type="journal article" date="2020" name="J. Phycol.">
        <title>Comparative genome analysis reveals Cyanidiococcus gen. nov., a new extremophilic red algal genus sister to Cyanidioschyzon (Cyanidioschyzonaceae, Rhodophyta).</title>
        <authorList>
            <person name="Liu S.-L."/>
            <person name="Chiang Y.-R."/>
            <person name="Yoon H.S."/>
            <person name="Fu H.-Y."/>
        </authorList>
    </citation>
    <scope>NUCLEOTIDE SEQUENCE [LARGE SCALE GENOMIC DNA]</scope>
    <source>
        <strain evidence="2 3">THAL066</strain>
    </source>
</reference>
<feature type="compositionally biased region" description="Acidic residues" evidence="1">
    <location>
        <begin position="381"/>
        <end position="391"/>
    </location>
</feature>
<feature type="compositionally biased region" description="Polar residues" evidence="1">
    <location>
        <begin position="81"/>
        <end position="102"/>
    </location>
</feature>
<feature type="compositionally biased region" description="Polar residues" evidence="1">
    <location>
        <begin position="272"/>
        <end position="285"/>
    </location>
</feature>
<feature type="region of interest" description="Disordered" evidence="1">
    <location>
        <begin position="455"/>
        <end position="482"/>
    </location>
</feature>
<evidence type="ECO:0000313" key="3">
    <source>
        <dbReference type="Proteomes" id="UP000530660"/>
    </source>
</evidence>